<proteinExistence type="predicted"/>
<sequence length="74" mass="8652">EALDASHNLRKLRFRNFGVLQKLRKLHFKPFHSLVFVKGESYRDAGRVEGQRYPFVTPNCFASMVSVLANEDRR</sequence>
<dbReference type="AlphaFoldDB" id="A0A812K2M3"/>
<feature type="non-terminal residue" evidence="2">
    <location>
        <position position="1"/>
    </location>
</feature>
<comment type="caution">
    <text evidence="2">The sequence shown here is derived from an EMBL/GenBank/DDBJ whole genome shotgun (WGS) entry which is preliminary data.</text>
</comment>
<accession>A0A812K2M3</accession>
<keyword evidence="3" id="KW-1185">Reference proteome</keyword>
<evidence type="ECO:0000313" key="2">
    <source>
        <dbReference type="EMBL" id="CAE7222443.1"/>
    </source>
</evidence>
<dbReference type="EMBL" id="CAJNDS010000610">
    <property type="protein sequence ID" value="CAE7222443.1"/>
    <property type="molecule type" value="Genomic_DNA"/>
</dbReference>
<reference evidence="2" key="1">
    <citation type="submission" date="2021-02" db="EMBL/GenBank/DDBJ databases">
        <authorList>
            <person name="Dougan E. K."/>
            <person name="Rhodes N."/>
            <person name="Thang M."/>
            <person name="Chan C."/>
        </authorList>
    </citation>
    <scope>NUCLEOTIDE SEQUENCE</scope>
</reference>
<organism evidence="2 3">
    <name type="scientific">Symbiodinium natans</name>
    <dbReference type="NCBI Taxonomy" id="878477"/>
    <lineage>
        <taxon>Eukaryota</taxon>
        <taxon>Sar</taxon>
        <taxon>Alveolata</taxon>
        <taxon>Dinophyceae</taxon>
        <taxon>Suessiales</taxon>
        <taxon>Symbiodiniaceae</taxon>
        <taxon>Symbiodinium</taxon>
    </lineage>
</organism>
<evidence type="ECO:0000313" key="3">
    <source>
        <dbReference type="Proteomes" id="UP000604046"/>
    </source>
</evidence>
<evidence type="ECO:0000313" key="1">
    <source>
        <dbReference type="EMBL" id="CAE7222438.1"/>
    </source>
</evidence>
<dbReference type="EMBL" id="CAJNDS010000610">
    <property type="protein sequence ID" value="CAE7222438.1"/>
    <property type="molecule type" value="Genomic_DNA"/>
</dbReference>
<dbReference type="Proteomes" id="UP000604046">
    <property type="component" value="Unassembled WGS sequence"/>
</dbReference>
<name>A0A812K2M3_9DINO</name>
<gene>
    <name evidence="1" type="ORF">SNAT2548_LOCUS8281</name>
    <name evidence="2" type="ORF">SNAT2548_LOCUS8282</name>
</gene>
<protein>
    <submittedName>
        <fullName evidence="2">Uncharacterized protein</fullName>
    </submittedName>
</protein>